<reference evidence="1" key="1">
    <citation type="journal article" date="2015" name="Nature">
        <title>Complex archaea that bridge the gap between prokaryotes and eukaryotes.</title>
        <authorList>
            <person name="Spang A."/>
            <person name="Saw J.H."/>
            <person name="Jorgensen S.L."/>
            <person name="Zaremba-Niedzwiedzka K."/>
            <person name="Martijn J."/>
            <person name="Lind A.E."/>
            <person name="van Eijk R."/>
            <person name="Schleper C."/>
            <person name="Guy L."/>
            <person name="Ettema T.J."/>
        </authorList>
    </citation>
    <scope>NUCLEOTIDE SEQUENCE</scope>
</reference>
<comment type="caution">
    <text evidence="1">The sequence shown here is derived from an EMBL/GenBank/DDBJ whole genome shotgun (WGS) entry which is preliminary data.</text>
</comment>
<gene>
    <name evidence="1" type="ORF">LCGC14_2632810</name>
</gene>
<accession>A0A0F8ZZP3</accession>
<protein>
    <submittedName>
        <fullName evidence="1">Uncharacterized protein</fullName>
    </submittedName>
</protein>
<dbReference type="AlphaFoldDB" id="A0A0F8ZZP3"/>
<organism evidence="1">
    <name type="scientific">marine sediment metagenome</name>
    <dbReference type="NCBI Taxonomy" id="412755"/>
    <lineage>
        <taxon>unclassified sequences</taxon>
        <taxon>metagenomes</taxon>
        <taxon>ecological metagenomes</taxon>
    </lineage>
</organism>
<proteinExistence type="predicted"/>
<feature type="non-terminal residue" evidence="1">
    <location>
        <position position="1"/>
    </location>
</feature>
<dbReference type="EMBL" id="LAZR01045205">
    <property type="protein sequence ID" value="KKK99437.1"/>
    <property type="molecule type" value="Genomic_DNA"/>
</dbReference>
<sequence length="40" mass="4917">RGFEKMTDKEIDEVYRHASKHIRSINKRLNPNNTYLERKQ</sequence>
<evidence type="ECO:0000313" key="1">
    <source>
        <dbReference type="EMBL" id="KKK99437.1"/>
    </source>
</evidence>
<name>A0A0F8ZZP3_9ZZZZ</name>